<name>A0ABT0I587_9ACTN</name>
<evidence type="ECO:0000313" key="3">
    <source>
        <dbReference type="EMBL" id="MCK8676470.1"/>
    </source>
</evidence>
<dbReference type="RefSeq" id="WP_248631642.1">
    <property type="nucleotide sequence ID" value="NZ_JALPTH010000002.1"/>
</dbReference>
<evidence type="ECO:0000313" key="4">
    <source>
        <dbReference type="Proteomes" id="UP001522868"/>
    </source>
</evidence>
<evidence type="ECO:0000256" key="2">
    <source>
        <dbReference type="SAM" id="SignalP"/>
    </source>
</evidence>
<feature type="compositionally biased region" description="Low complexity" evidence="1">
    <location>
        <begin position="34"/>
        <end position="71"/>
    </location>
</feature>
<keyword evidence="4" id="KW-1185">Reference proteome</keyword>
<comment type="caution">
    <text evidence="3">The sequence shown here is derived from an EMBL/GenBank/DDBJ whole genome shotgun (WGS) entry which is preliminary data.</text>
</comment>
<evidence type="ECO:0000256" key="1">
    <source>
        <dbReference type="SAM" id="MobiDB-lite"/>
    </source>
</evidence>
<feature type="signal peptide" evidence="2">
    <location>
        <begin position="1"/>
        <end position="32"/>
    </location>
</feature>
<feature type="region of interest" description="Disordered" evidence="1">
    <location>
        <begin position="34"/>
        <end position="97"/>
    </location>
</feature>
<gene>
    <name evidence="3" type="ORF">M1O15_03410</name>
</gene>
<keyword evidence="2" id="KW-0732">Signal</keyword>
<dbReference type="Proteomes" id="UP001522868">
    <property type="component" value="Unassembled WGS sequence"/>
</dbReference>
<organism evidence="3 4">
    <name type="scientific">Streptomyces lichenis</name>
    <dbReference type="NCBI Taxonomy" id="2306967"/>
    <lineage>
        <taxon>Bacteria</taxon>
        <taxon>Bacillati</taxon>
        <taxon>Actinomycetota</taxon>
        <taxon>Actinomycetes</taxon>
        <taxon>Kitasatosporales</taxon>
        <taxon>Streptomycetaceae</taxon>
        <taxon>Streptomyces</taxon>
    </lineage>
</organism>
<accession>A0ABT0I587</accession>
<proteinExistence type="predicted"/>
<reference evidence="3 4" key="1">
    <citation type="submission" date="2022-04" db="EMBL/GenBank/DDBJ databases">
        <title>Streptomyces sp. nov. LCR6-01 isolated from Lichen of Dirinaria sp.</title>
        <authorList>
            <person name="Kanchanasin P."/>
            <person name="Tanasupawat S."/>
            <person name="Phongsopitanun W."/>
        </authorList>
    </citation>
    <scope>NUCLEOTIDE SEQUENCE [LARGE SCALE GENOMIC DNA]</scope>
    <source>
        <strain evidence="3 4">LCR6-01</strain>
    </source>
</reference>
<dbReference type="EMBL" id="JALPTH010000002">
    <property type="protein sequence ID" value="MCK8676470.1"/>
    <property type="molecule type" value="Genomic_DNA"/>
</dbReference>
<feature type="chain" id="PRO_5047371168" evidence="2">
    <location>
        <begin position="33"/>
        <end position="143"/>
    </location>
</feature>
<protein>
    <submittedName>
        <fullName evidence="3">Uncharacterized protein</fullName>
    </submittedName>
</protein>
<sequence>MASAAARCRRLAAALALLLGALLLCGPYAAGAGHPAEATASSSSHEAAPSVPAAEVLPAEALAAEPAGTPGCHDSGDDRAARLPAVPPRSGSPLADLPHLSATARAVAPGWAAQAQTAARVRAERGPPELVGPTPVELAVLRV</sequence>